<evidence type="ECO:0000313" key="2">
    <source>
        <dbReference type="Proteomes" id="UP000071962"/>
    </source>
</evidence>
<sequence length="190" mass="22497">MKVDLSKYPLEELKPKFEDIERKRATFKKFEKSILEKKARLQGAKKVTLDNLEDALNNNTVASSEEIEILDEQLSQVSKEFHNEVYDLQALVPWYIHFETRRQIRSNGIEKKYRKLIQNIVSNFEELKNIQEQVQETNDKIAKELSQSYDLSGCRTETELYRITPFFRTHHGTINLPMELQEAKDFLKDK</sequence>
<evidence type="ECO:0000313" key="1">
    <source>
        <dbReference type="EMBL" id="CYX30252.1"/>
    </source>
</evidence>
<organism evidence="1 2">
    <name type="scientific">Streptococcus suis</name>
    <dbReference type="NCBI Taxonomy" id="1307"/>
    <lineage>
        <taxon>Bacteria</taxon>
        <taxon>Bacillati</taxon>
        <taxon>Bacillota</taxon>
        <taxon>Bacilli</taxon>
        <taxon>Lactobacillales</taxon>
        <taxon>Streptococcaceae</taxon>
        <taxon>Streptococcus</taxon>
    </lineage>
</organism>
<dbReference type="RefSeq" id="WP_044763432.1">
    <property type="nucleotide sequence ID" value="NZ_CEKS01000106.1"/>
</dbReference>
<dbReference type="Proteomes" id="UP000071962">
    <property type="component" value="Unassembled WGS sequence"/>
</dbReference>
<proteinExistence type="predicted"/>
<protein>
    <submittedName>
        <fullName evidence="1">Uncharacterized protein</fullName>
    </submittedName>
</protein>
<dbReference type="AlphaFoldDB" id="A0A123VB79"/>
<gene>
    <name evidence="1" type="ORF">ERS132551_01946</name>
</gene>
<dbReference type="EMBL" id="FIKT01000033">
    <property type="protein sequence ID" value="CYX30252.1"/>
    <property type="molecule type" value="Genomic_DNA"/>
</dbReference>
<reference evidence="1 2" key="1">
    <citation type="submission" date="2016-02" db="EMBL/GenBank/DDBJ databases">
        <authorList>
            <consortium name="Pathogen Informatics"/>
        </authorList>
    </citation>
    <scope>NUCLEOTIDE SEQUENCE [LARGE SCALE GENOMIC DNA]</scope>
    <source>
        <strain evidence="1 2">SS1062</strain>
    </source>
</reference>
<name>A0A123VB79_STRSU</name>
<accession>A0A123VB79</accession>